<keyword evidence="12" id="KW-1185">Reference proteome</keyword>
<dbReference type="InterPro" id="IPR001807">
    <property type="entry name" value="ClC"/>
</dbReference>
<evidence type="ECO:0000256" key="6">
    <source>
        <dbReference type="ARBA" id="ARBA00023136"/>
    </source>
</evidence>
<dbReference type="InterPro" id="IPR050368">
    <property type="entry name" value="ClC-type_chloride_channel"/>
</dbReference>
<feature type="transmembrane region" description="Helical" evidence="10">
    <location>
        <begin position="350"/>
        <end position="372"/>
    </location>
</feature>
<dbReference type="PANTHER" id="PTHR43427">
    <property type="entry name" value="CHLORIDE CHANNEL PROTEIN CLC-E"/>
    <property type="match status" value="1"/>
</dbReference>
<dbReference type="OrthoDB" id="9767361at2"/>
<protein>
    <submittedName>
        <fullName evidence="11">Chloride channel protein, CIC family</fullName>
    </submittedName>
</protein>
<accession>A0A1H8LQQ6</accession>
<keyword evidence="8" id="KW-0868">Chloride</keyword>
<feature type="transmembrane region" description="Helical" evidence="10">
    <location>
        <begin position="255"/>
        <end position="274"/>
    </location>
</feature>
<evidence type="ECO:0000313" key="11">
    <source>
        <dbReference type="EMBL" id="SEO07188.1"/>
    </source>
</evidence>
<feature type="transmembrane region" description="Helical" evidence="10">
    <location>
        <begin position="47"/>
        <end position="66"/>
    </location>
</feature>
<evidence type="ECO:0000256" key="3">
    <source>
        <dbReference type="ARBA" id="ARBA00022692"/>
    </source>
</evidence>
<dbReference type="Pfam" id="PF00654">
    <property type="entry name" value="Voltage_CLC"/>
    <property type="match status" value="1"/>
</dbReference>
<dbReference type="GO" id="GO:0005254">
    <property type="term" value="F:chloride channel activity"/>
    <property type="evidence" value="ECO:0007669"/>
    <property type="project" value="UniProtKB-KW"/>
</dbReference>
<proteinExistence type="predicted"/>
<gene>
    <name evidence="11" type="ORF">SAMN04488134_103285</name>
</gene>
<dbReference type="RefSeq" id="WP_091496217.1">
    <property type="nucleotide sequence ID" value="NZ_FODJ01000003.1"/>
</dbReference>
<evidence type="ECO:0000313" key="12">
    <source>
        <dbReference type="Proteomes" id="UP000199300"/>
    </source>
</evidence>
<dbReference type="EMBL" id="FODJ01000003">
    <property type="protein sequence ID" value="SEO07188.1"/>
    <property type="molecule type" value="Genomic_DNA"/>
</dbReference>
<sequence length="427" mass="45255">MFKLTKYTNLFMWKWMFLATIVGIGGGVSALILNATIDLFAVVGRQVPLWIAPVIGGVCITIFARIDKNVLGSGSPKYIDAVNLNQGNMSRRTWLAKLVASASTIGFFGSGGVEGPMLLMGGSFANILTKLPKLSNWLDKEDKRILTICGAAGAIGAIFRSPLGGGIFAAEILYKSSLHYSDMFPAILSSTVGFVVYSTIGTATPLFAMSNYLTNPANILYYVLAGVLAGWASVSFMKLFHWLEDFGAWLAKYGLGKYLPIIGGMLTGAILLFFPDAGGTGTAFIQSLIDQSFMTSFLLALLFAKMLATAFTVGLRGSAGLVIPALFIGAVTGSILSNLFATGANGLSNALIISGMAASLASIANVPIAAAVMLIEMVGLQVGASAVVGSVMGYAVGHKQMIYINMSHNEPDYRAAKDFRKLDRYFD</sequence>
<dbReference type="PANTHER" id="PTHR43427:SF6">
    <property type="entry name" value="CHLORIDE CHANNEL PROTEIN CLC-E"/>
    <property type="match status" value="1"/>
</dbReference>
<feature type="transmembrane region" description="Helical" evidence="10">
    <location>
        <begin position="378"/>
        <end position="397"/>
    </location>
</feature>
<dbReference type="PRINTS" id="PR00762">
    <property type="entry name" value="CLCHANNEL"/>
</dbReference>
<feature type="transmembrane region" description="Helical" evidence="10">
    <location>
        <begin position="219"/>
        <end position="243"/>
    </location>
</feature>
<keyword evidence="4 10" id="KW-1133">Transmembrane helix</keyword>
<dbReference type="GO" id="GO:0034707">
    <property type="term" value="C:chloride channel complex"/>
    <property type="evidence" value="ECO:0007669"/>
    <property type="project" value="UniProtKB-KW"/>
</dbReference>
<evidence type="ECO:0000256" key="8">
    <source>
        <dbReference type="ARBA" id="ARBA00023214"/>
    </source>
</evidence>
<evidence type="ECO:0000256" key="5">
    <source>
        <dbReference type="ARBA" id="ARBA00023065"/>
    </source>
</evidence>
<comment type="subcellular location">
    <subcellularLocation>
        <location evidence="1">Membrane</location>
        <topology evidence="1">Multi-pass membrane protein</topology>
    </subcellularLocation>
</comment>
<evidence type="ECO:0000256" key="2">
    <source>
        <dbReference type="ARBA" id="ARBA00022448"/>
    </source>
</evidence>
<feature type="transmembrane region" description="Helical" evidence="10">
    <location>
        <begin position="321"/>
        <end position="341"/>
    </location>
</feature>
<keyword evidence="3 10" id="KW-0812">Transmembrane</keyword>
<feature type="transmembrane region" description="Helical" evidence="10">
    <location>
        <begin position="12"/>
        <end position="35"/>
    </location>
</feature>
<reference evidence="11 12" key="1">
    <citation type="submission" date="2016-10" db="EMBL/GenBank/DDBJ databases">
        <authorList>
            <person name="de Groot N.N."/>
        </authorList>
    </citation>
    <scope>NUCLEOTIDE SEQUENCE [LARGE SCALE GENOMIC DNA]</scope>
    <source>
        <strain evidence="11 12">CGMCC 1.10434</strain>
    </source>
</reference>
<keyword evidence="9" id="KW-0407">Ion channel</keyword>
<evidence type="ECO:0000256" key="7">
    <source>
        <dbReference type="ARBA" id="ARBA00023173"/>
    </source>
</evidence>
<keyword evidence="6 10" id="KW-0472">Membrane</keyword>
<dbReference type="SUPFAM" id="SSF81340">
    <property type="entry name" value="Clc chloride channel"/>
    <property type="match status" value="1"/>
</dbReference>
<feature type="transmembrane region" description="Helical" evidence="10">
    <location>
        <begin position="295"/>
        <end position="315"/>
    </location>
</feature>
<dbReference type="InterPro" id="IPR014743">
    <property type="entry name" value="Cl-channel_core"/>
</dbReference>
<dbReference type="AlphaFoldDB" id="A0A1H8LQQ6"/>
<dbReference type="Proteomes" id="UP000199300">
    <property type="component" value="Unassembled WGS sequence"/>
</dbReference>
<evidence type="ECO:0000256" key="10">
    <source>
        <dbReference type="SAM" id="Phobius"/>
    </source>
</evidence>
<feature type="transmembrane region" description="Helical" evidence="10">
    <location>
        <begin position="183"/>
        <end position="207"/>
    </location>
</feature>
<dbReference type="Gene3D" id="1.10.3080.10">
    <property type="entry name" value="Clc chloride channel"/>
    <property type="match status" value="1"/>
</dbReference>
<keyword evidence="5" id="KW-0406">Ion transport</keyword>
<keyword evidence="7" id="KW-0869">Chloride channel</keyword>
<evidence type="ECO:0000256" key="9">
    <source>
        <dbReference type="ARBA" id="ARBA00023303"/>
    </source>
</evidence>
<organism evidence="11 12">
    <name type="scientific">Amphibacillus marinus</name>
    <dbReference type="NCBI Taxonomy" id="872970"/>
    <lineage>
        <taxon>Bacteria</taxon>
        <taxon>Bacillati</taxon>
        <taxon>Bacillota</taxon>
        <taxon>Bacilli</taxon>
        <taxon>Bacillales</taxon>
        <taxon>Bacillaceae</taxon>
        <taxon>Amphibacillus</taxon>
    </lineage>
</organism>
<evidence type="ECO:0000256" key="4">
    <source>
        <dbReference type="ARBA" id="ARBA00022989"/>
    </source>
</evidence>
<name>A0A1H8LQQ6_9BACI</name>
<dbReference type="CDD" id="cd00400">
    <property type="entry name" value="Voltage_gated_ClC"/>
    <property type="match status" value="1"/>
</dbReference>
<feature type="transmembrane region" description="Helical" evidence="10">
    <location>
        <begin position="98"/>
        <end position="124"/>
    </location>
</feature>
<evidence type="ECO:0000256" key="1">
    <source>
        <dbReference type="ARBA" id="ARBA00004141"/>
    </source>
</evidence>
<keyword evidence="2" id="KW-0813">Transport</keyword>
<feature type="transmembrane region" description="Helical" evidence="10">
    <location>
        <begin position="145"/>
        <end position="163"/>
    </location>
</feature>